<gene>
    <name evidence="1" type="ORF">VFH_II130440</name>
</gene>
<organism evidence="1 2">
    <name type="scientific">Vicia faba</name>
    <name type="common">Broad bean</name>
    <name type="synonym">Faba vulgaris</name>
    <dbReference type="NCBI Taxonomy" id="3906"/>
    <lineage>
        <taxon>Eukaryota</taxon>
        <taxon>Viridiplantae</taxon>
        <taxon>Streptophyta</taxon>
        <taxon>Embryophyta</taxon>
        <taxon>Tracheophyta</taxon>
        <taxon>Spermatophyta</taxon>
        <taxon>Magnoliopsida</taxon>
        <taxon>eudicotyledons</taxon>
        <taxon>Gunneridae</taxon>
        <taxon>Pentapetalae</taxon>
        <taxon>rosids</taxon>
        <taxon>fabids</taxon>
        <taxon>Fabales</taxon>
        <taxon>Fabaceae</taxon>
        <taxon>Papilionoideae</taxon>
        <taxon>50 kb inversion clade</taxon>
        <taxon>NPAAA clade</taxon>
        <taxon>Hologalegina</taxon>
        <taxon>IRL clade</taxon>
        <taxon>Fabeae</taxon>
        <taxon>Vicia</taxon>
    </lineage>
</organism>
<keyword evidence="2" id="KW-1185">Reference proteome</keyword>
<accession>A0AAV0ZNK5</accession>
<name>A0AAV0ZNK5_VICFA</name>
<dbReference type="AlphaFoldDB" id="A0AAV0ZNK5"/>
<protein>
    <submittedName>
        <fullName evidence="1">Uncharacterized protein</fullName>
    </submittedName>
</protein>
<dbReference type="Proteomes" id="UP001157006">
    <property type="component" value="Chromosome 2"/>
</dbReference>
<evidence type="ECO:0000313" key="2">
    <source>
        <dbReference type="Proteomes" id="UP001157006"/>
    </source>
</evidence>
<proteinExistence type="predicted"/>
<reference evidence="1 2" key="1">
    <citation type="submission" date="2023-01" db="EMBL/GenBank/DDBJ databases">
        <authorList>
            <person name="Kreplak J."/>
        </authorList>
    </citation>
    <scope>NUCLEOTIDE SEQUENCE [LARGE SCALE GENOMIC DNA]</scope>
</reference>
<evidence type="ECO:0000313" key="1">
    <source>
        <dbReference type="EMBL" id="CAI8598494.1"/>
    </source>
</evidence>
<dbReference type="EMBL" id="OX451737">
    <property type="protein sequence ID" value="CAI8598494.1"/>
    <property type="molecule type" value="Genomic_DNA"/>
</dbReference>
<sequence>MIKESMNGFPKIEKWILLDRLISDVLFENRLVESLQDQNQDHSLDEELVTSDGKSFNGRNLKNMTLTYVVIDPREALDTSAICFMRNIVVNYPLFFMDDPLDALLSYLEICVDCDTLVEPLVIRRRKGFKIIGNGPSGVAKCPTKKAKTSTSMRRSLGAVLEAKVEGSKKVEVFPS</sequence>